<reference evidence="1 2" key="1">
    <citation type="submission" date="2011-05" db="EMBL/GenBank/DDBJ databases">
        <title>Complete sequence of chromosome of Frankia symbiont of Datisca glomerata.</title>
        <authorList>
            <consortium name="US DOE Joint Genome Institute"/>
            <person name="Lucas S."/>
            <person name="Han J."/>
            <person name="Lapidus A."/>
            <person name="Cheng J.-F."/>
            <person name="Goodwin L."/>
            <person name="Pitluck S."/>
            <person name="Peters L."/>
            <person name="Mikhailova N."/>
            <person name="Chertkov O."/>
            <person name="Teshima H."/>
            <person name="Han C."/>
            <person name="Tapia R."/>
            <person name="Land M."/>
            <person name="Hauser L."/>
            <person name="Kyrpides N."/>
            <person name="Ivanova N."/>
            <person name="Pagani I."/>
            <person name="Berry A."/>
            <person name="Pawlowski K."/>
            <person name="Persson T."/>
            <person name="Vanden Heuvel B."/>
            <person name="Benson D."/>
            <person name="Woyke T."/>
        </authorList>
    </citation>
    <scope>NUCLEOTIDE SEQUENCE [LARGE SCALE GENOMIC DNA]</scope>
    <source>
        <strain evidence="2">4085684</strain>
    </source>
</reference>
<gene>
    <name evidence="1" type="ordered locus">FsymDg_3476</name>
</gene>
<evidence type="ECO:0000313" key="2">
    <source>
        <dbReference type="Proteomes" id="UP000001549"/>
    </source>
</evidence>
<organism evidence="1 2">
    <name type="scientific">Candidatus Protofrankia datiscae</name>
    <dbReference type="NCBI Taxonomy" id="2716812"/>
    <lineage>
        <taxon>Bacteria</taxon>
        <taxon>Bacillati</taxon>
        <taxon>Actinomycetota</taxon>
        <taxon>Actinomycetes</taxon>
        <taxon>Frankiales</taxon>
        <taxon>Frankiaceae</taxon>
        <taxon>Protofrankia</taxon>
    </lineage>
</organism>
<dbReference type="EMBL" id="CP002801">
    <property type="protein sequence ID" value="AEH10767.1"/>
    <property type="molecule type" value="Genomic_DNA"/>
</dbReference>
<sequence>MTSLLPAGISALPKAYASGGAFPVLPEWLIHLGARTAVVVMERPAVLAAFLLGIANSPDVPVAVPVSFNG</sequence>
<dbReference type="HOGENOM" id="CLU_2751942_0_0_11"/>
<dbReference type="Proteomes" id="UP000001549">
    <property type="component" value="Chromosome"/>
</dbReference>
<name>F8AV70_9ACTN</name>
<dbReference type="AlphaFoldDB" id="F8AV70"/>
<accession>F8AV70</accession>
<keyword evidence="2" id="KW-1185">Reference proteome</keyword>
<dbReference type="KEGG" id="fsy:FsymDg_3476"/>
<evidence type="ECO:0000313" key="1">
    <source>
        <dbReference type="EMBL" id="AEH10767.1"/>
    </source>
</evidence>
<protein>
    <submittedName>
        <fullName evidence="1">Uncharacterized protein</fullName>
    </submittedName>
</protein>
<proteinExistence type="predicted"/>